<evidence type="ECO:0000313" key="2">
    <source>
        <dbReference type="Proteomes" id="UP000613177"/>
    </source>
</evidence>
<name>A0A8H7SKT7_9FUNG</name>
<dbReference type="OrthoDB" id="1600564at2759"/>
<proteinExistence type="predicted"/>
<protein>
    <submittedName>
        <fullName evidence="1">Uncharacterized protein</fullName>
    </submittedName>
</protein>
<evidence type="ECO:0000313" key="1">
    <source>
        <dbReference type="EMBL" id="KAG2232334.1"/>
    </source>
</evidence>
<keyword evidence="2" id="KW-1185">Reference proteome</keyword>
<accession>A0A8H7SKT7</accession>
<organism evidence="1 2">
    <name type="scientific">Thamnidium elegans</name>
    <dbReference type="NCBI Taxonomy" id="101142"/>
    <lineage>
        <taxon>Eukaryota</taxon>
        <taxon>Fungi</taxon>
        <taxon>Fungi incertae sedis</taxon>
        <taxon>Mucoromycota</taxon>
        <taxon>Mucoromycotina</taxon>
        <taxon>Mucoromycetes</taxon>
        <taxon>Mucorales</taxon>
        <taxon>Mucorineae</taxon>
        <taxon>Mucoraceae</taxon>
        <taxon>Thamnidium</taxon>
    </lineage>
</organism>
<dbReference type="Proteomes" id="UP000613177">
    <property type="component" value="Unassembled WGS sequence"/>
</dbReference>
<dbReference type="AlphaFoldDB" id="A0A8H7SKT7"/>
<comment type="caution">
    <text evidence="1">The sequence shown here is derived from an EMBL/GenBank/DDBJ whole genome shotgun (WGS) entry which is preliminary data.</text>
</comment>
<gene>
    <name evidence="1" type="ORF">INT48_002283</name>
</gene>
<dbReference type="EMBL" id="JAEPRE010000115">
    <property type="protein sequence ID" value="KAG2232334.1"/>
    <property type="molecule type" value="Genomic_DNA"/>
</dbReference>
<reference evidence="1" key="1">
    <citation type="submission" date="2021-01" db="EMBL/GenBank/DDBJ databases">
        <title>Metabolic potential, ecology and presence of endohyphal bacteria is reflected in genomic diversity of Mucoromycotina.</title>
        <authorList>
            <person name="Muszewska A."/>
            <person name="Okrasinska A."/>
            <person name="Steczkiewicz K."/>
            <person name="Drgas O."/>
            <person name="Orlowska M."/>
            <person name="Perlinska-Lenart U."/>
            <person name="Aleksandrzak-Piekarczyk T."/>
            <person name="Szatraj K."/>
            <person name="Zielenkiewicz U."/>
            <person name="Pilsyk S."/>
            <person name="Malc E."/>
            <person name="Mieczkowski P."/>
            <person name="Kruszewska J.S."/>
            <person name="Biernat P."/>
            <person name="Pawlowska J."/>
        </authorList>
    </citation>
    <scope>NUCLEOTIDE SEQUENCE</scope>
    <source>
        <strain evidence="1">WA0000018081</strain>
    </source>
</reference>
<sequence>MVPLSPCKLLKFGYNDLNVIMNPGQYVVNENLSKEIIAKNVVDSVLSIIEKYKAKNFLFMRVAPFNYWPVTKDADKLKAGRCLLALMPGLRNSYLILKNWVCPLQTGLVFWGIGNITSCDDLEKHFFWDSYYPEAKVYKPSGVMAIIQLEHLYNINQLH</sequence>